<feature type="chain" id="PRO_5046385027" evidence="1">
    <location>
        <begin position="31"/>
        <end position="172"/>
    </location>
</feature>
<dbReference type="Pfam" id="PF16112">
    <property type="entry name" value="DUF4830"/>
    <property type="match status" value="1"/>
</dbReference>
<feature type="signal peptide" evidence="1">
    <location>
        <begin position="1"/>
        <end position="30"/>
    </location>
</feature>
<dbReference type="RefSeq" id="WP_204719677.1">
    <property type="nucleotide sequence ID" value="NZ_JACSNR010000002.1"/>
</dbReference>
<accession>A0ABS2GMD5</accession>
<keyword evidence="4" id="KW-1185">Reference proteome</keyword>
<protein>
    <submittedName>
        <fullName evidence="3">DUF4830 domain-containing protein</fullName>
    </submittedName>
</protein>
<dbReference type="Proteomes" id="UP000724149">
    <property type="component" value="Unassembled WGS sequence"/>
</dbReference>
<sequence>MITISLRMDKKRLAALVLALALAGAGAVCAKQMLWQNVLPAESTVSARKVNTAAANEQQRRDFMAAYGWEVEEEPLEIQEVLIPSEFDETYEKYNYIQKQQGFDLSRYRGKVCRKYVYALPGYPGGVEDARITLLIYKDRVIGGDISSPSADGFMHGFDASSSVWLGLEQLA</sequence>
<proteinExistence type="predicted"/>
<evidence type="ECO:0000313" key="3">
    <source>
        <dbReference type="EMBL" id="MBM6922640.1"/>
    </source>
</evidence>
<dbReference type="InterPro" id="IPR032257">
    <property type="entry name" value="DUF4830"/>
</dbReference>
<comment type="caution">
    <text evidence="3">The sequence shown here is derived from an EMBL/GenBank/DDBJ whole genome shotgun (WGS) entry which is preliminary data.</text>
</comment>
<reference evidence="3 4" key="1">
    <citation type="journal article" date="2021" name="Sci. Rep.">
        <title>The distribution of antibiotic resistance genes in chicken gut microbiota commensals.</title>
        <authorList>
            <person name="Juricova H."/>
            <person name="Matiasovicova J."/>
            <person name="Kubasova T."/>
            <person name="Cejkova D."/>
            <person name="Rychlik I."/>
        </authorList>
    </citation>
    <scope>NUCLEOTIDE SEQUENCE [LARGE SCALE GENOMIC DNA]</scope>
    <source>
        <strain evidence="3 4">An564</strain>
    </source>
</reference>
<evidence type="ECO:0000313" key="4">
    <source>
        <dbReference type="Proteomes" id="UP000724149"/>
    </source>
</evidence>
<gene>
    <name evidence="3" type="ORF">H9X81_02865</name>
</gene>
<evidence type="ECO:0000256" key="1">
    <source>
        <dbReference type="SAM" id="SignalP"/>
    </source>
</evidence>
<feature type="domain" description="DUF4830" evidence="2">
    <location>
        <begin position="63"/>
        <end position="146"/>
    </location>
</feature>
<name>A0ABS2GMD5_9FIRM</name>
<organism evidence="3 4">
    <name type="scientific">Hydrogenoanaerobacterium saccharovorans</name>
    <dbReference type="NCBI Taxonomy" id="474960"/>
    <lineage>
        <taxon>Bacteria</taxon>
        <taxon>Bacillati</taxon>
        <taxon>Bacillota</taxon>
        <taxon>Clostridia</taxon>
        <taxon>Eubacteriales</taxon>
        <taxon>Oscillospiraceae</taxon>
        <taxon>Hydrogenoanaerobacterium</taxon>
    </lineage>
</organism>
<dbReference type="EMBL" id="JACSNR010000002">
    <property type="protein sequence ID" value="MBM6922640.1"/>
    <property type="molecule type" value="Genomic_DNA"/>
</dbReference>
<evidence type="ECO:0000259" key="2">
    <source>
        <dbReference type="Pfam" id="PF16112"/>
    </source>
</evidence>
<keyword evidence="1" id="KW-0732">Signal</keyword>